<keyword evidence="7" id="KW-0100">Branched-chain amino acid biosynthesis</keyword>
<evidence type="ECO:0000313" key="9">
    <source>
        <dbReference type="EMBL" id="HFN01168.1"/>
    </source>
</evidence>
<dbReference type="Pfam" id="PF00682">
    <property type="entry name" value="HMGL-like"/>
    <property type="match status" value="1"/>
</dbReference>
<dbReference type="Gene3D" id="3.20.20.70">
    <property type="entry name" value="Aldolase class I"/>
    <property type="match status" value="1"/>
</dbReference>
<keyword evidence="5" id="KW-0808">Transferase</keyword>
<dbReference type="GO" id="GO:0005829">
    <property type="term" value="C:cytosol"/>
    <property type="evidence" value="ECO:0007669"/>
    <property type="project" value="TreeGrafter"/>
</dbReference>
<proteinExistence type="predicted"/>
<evidence type="ECO:0000256" key="1">
    <source>
        <dbReference type="ARBA" id="ARBA00004689"/>
    </source>
</evidence>
<comment type="pathway">
    <text evidence="1">Amino-acid biosynthesis; L-leucine biosynthesis; L-leucine from 3-methyl-2-oxobutanoate: step 1/4.</text>
</comment>
<dbReference type="SUPFAM" id="SSF51569">
    <property type="entry name" value="Aldolase"/>
    <property type="match status" value="1"/>
</dbReference>
<evidence type="ECO:0000259" key="8">
    <source>
        <dbReference type="PROSITE" id="PS50991"/>
    </source>
</evidence>
<keyword evidence="3" id="KW-0963">Cytoplasm</keyword>
<dbReference type="PROSITE" id="PS00816">
    <property type="entry name" value="AIPM_HOMOCIT_SYNTH_2"/>
    <property type="match status" value="1"/>
</dbReference>
<dbReference type="PANTHER" id="PTHR10277:SF9">
    <property type="entry name" value="2-ISOPROPYLMALATE SYNTHASE 1, CHLOROPLASTIC-RELATED"/>
    <property type="match status" value="1"/>
</dbReference>
<comment type="caution">
    <text evidence="9">The sequence shown here is derived from an EMBL/GenBank/DDBJ whole genome shotgun (WGS) entry which is preliminary data.</text>
</comment>
<feature type="domain" description="Pyruvate carboxyltransferase" evidence="8">
    <location>
        <begin position="10"/>
        <end position="265"/>
    </location>
</feature>
<evidence type="ECO:0000256" key="6">
    <source>
        <dbReference type="ARBA" id="ARBA00023211"/>
    </source>
</evidence>
<dbReference type="InterPro" id="IPR000891">
    <property type="entry name" value="PYR_CT"/>
</dbReference>
<evidence type="ECO:0000256" key="3">
    <source>
        <dbReference type="ARBA" id="ARBA00022490"/>
    </source>
</evidence>
<dbReference type="GO" id="GO:0003852">
    <property type="term" value="F:2-isopropylmalate synthase activity"/>
    <property type="evidence" value="ECO:0007669"/>
    <property type="project" value="UniProtKB-EC"/>
</dbReference>
<keyword evidence="6" id="KW-0464">Manganese</keyword>
<gene>
    <name evidence="9" type="ORF">ENR64_26140</name>
</gene>
<name>A0A7C3KJ25_9CYAN</name>
<protein>
    <recommendedName>
        <fullName evidence="2">2-isopropylmalate synthase</fullName>
        <ecNumber evidence="2">2.3.3.13</ecNumber>
    </recommendedName>
</protein>
<evidence type="ECO:0000256" key="2">
    <source>
        <dbReference type="ARBA" id="ARBA00012973"/>
    </source>
</evidence>
<dbReference type="AlphaFoldDB" id="A0A7C3KJ25"/>
<evidence type="ECO:0000256" key="7">
    <source>
        <dbReference type="ARBA" id="ARBA00023304"/>
    </source>
</evidence>
<keyword evidence="4" id="KW-0028">Amino-acid biosynthesis</keyword>
<dbReference type="EMBL" id="DSRU01000378">
    <property type="protein sequence ID" value="HFN01168.1"/>
    <property type="molecule type" value="Genomic_DNA"/>
</dbReference>
<dbReference type="GO" id="GO:0009098">
    <property type="term" value="P:L-leucine biosynthetic process"/>
    <property type="evidence" value="ECO:0007669"/>
    <property type="project" value="TreeGrafter"/>
</dbReference>
<dbReference type="InterPro" id="IPR050073">
    <property type="entry name" value="2-IPM_HCS-like"/>
</dbReference>
<dbReference type="PROSITE" id="PS50991">
    <property type="entry name" value="PYR_CT"/>
    <property type="match status" value="1"/>
</dbReference>
<dbReference type="EC" id="2.3.3.13" evidence="2"/>
<dbReference type="InterPro" id="IPR013785">
    <property type="entry name" value="Aldolase_TIM"/>
</dbReference>
<evidence type="ECO:0000256" key="4">
    <source>
        <dbReference type="ARBA" id="ARBA00022605"/>
    </source>
</evidence>
<evidence type="ECO:0000256" key="5">
    <source>
        <dbReference type="ARBA" id="ARBA00022679"/>
    </source>
</evidence>
<dbReference type="InterPro" id="IPR002034">
    <property type="entry name" value="AIPM/Hcit_synth_CS"/>
</dbReference>
<organism evidence="9">
    <name type="scientific">Oscillatoriales cyanobacterium SpSt-418</name>
    <dbReference type="NCBI Taxonomy" id="2282169"/>
    <lineage>
        <taxon>Bacteria</taxon>
        <taxon>Bacillati</taxon>
        <taxon>Cyanobacteriota</taxon>
        <taxon>Cyanophyceae</taxon>
        <taxon>Oscillatoriophycideae</taxon>
        <taxon>Oscillatoriales</taxon>
    </lineage>
</organism>
<sequence length="280" mass="30576">MQATSLKSKVIIFDTTLRDSELMAGVKFDTQQKMQLAQMLAALGVDVIEAGYPGFFRKDYDALYMISKQIKETIICGLASSKPDEIVDVALAIKPALRGRIHIYTPFKHQKESGALATDLEVIQESIKLARTYRDDIEWSAFDALNLEADNLCRVVETAIKSGATTINIPDTFGEASPETFVKQLDRLIQRVPNIDQATISVHCHNDRGLAIANSIAALNVGVRQIECTINGLGARKGNADLVAVVQSIAEHSQFYTDIDATGLPDASTLVHQMTGIKLA</sequence>
<dbReference type="PANTHER" id="PTHR10277">
    <property type="entry name" value="HOMOCITRATE SYNTHASE-RELATED"/>
    <property type="match status" value="1"/>
</dbReference>
<reference evidence="9" key="1">
    <citation type="journal article" date="2020" name="mSystems">
        <title>Genome- and Community-Level Interaction Insights into Carbon Utilization and Element Cycling Functions of Hydrothermarchaeota in Hydrothermal Sediment.</title>
        <authorList>
            <person name="Zhou Z."/>
            <person name="Liu Y."/>
            <person name="Xu W."/>
            <person name="Pan J."/>
            <person name="Luo Z.H."/>
            <person name="Li M."/>
        </authorList>
    </citation>
    <scope>NUCLEOTIDE SEQUENCE [LARGE SCALE GENOMIC DNA]</scope>
    <source>
        <strain evidence="9">SpSt-418</strain>
    </source>
</reference>
<accession>A0A7C3KJ25</accession>